<proteinExistence type="predicted"/>
<organism evidence="2">
    <name type="scientific">Darwinula stevensoni</name>
    <dbReference type="NCBI Taxonomy" id="69355"/>
    <lineage>
        <taxon>Eukaryota</taxon>
        <taxon>Metazoa</taxon>
        <taxon>Ecdysozoa</taxon>
        <taxon>Arthropoda</taxon>
        <taxon>Crustacea</taxon>
        <taxon>Oligostraca</taxon>
        <taxon>Ostracoda</taxon>
        <taxon>Podocopa</taxon>
        <taxon>Podocopida</taxon>
        <taxon>Darwinulocopina</taxon>
        <taxon>Darwinuloidea</taxon>
        <taxon>Darwinulidae</taxon>
        <taxon>Darwinula</taxon>
    </lineage>
</organism>
<feature type="compositionally biased region" description="Polar residues" evidence="1">
    <location>
        <begin position="485"/>
        <end position="498"/>
    </location>
</feature>
<evidence type="ECO:0000313" key="3">
    <source>
        <dbReference type="Proteomes" id="UP000677054"/>
    </source>
</evidence>
<keyword evidence="3" id="KW-1185">Reference proteome</keyword>
<dbReference type="EMBL" id="LR902443">
    <property type="protein sequence ID" value="CAD7250559.1"/>
    <property type="molecule type" value="Genomic_DNA"/>
</dbReference>
<sequence length="787" mass="89858">MFRPTEAMNGVLTEGSCSSVHAAVSAVLQDFMTHDAERHPAASCKVNGVIEIETTPGNGHIDPSFGCKKELKEAQLLLPDKAESHGQTHRNPSEEGKTESCLTDVAMPCADATQQKVDDDIALAIVAADEPTGLPEKKQRIISIGPSNEVEQAAKEKSLEKTEVQGSKEVQLTMKEKEVPKLPEQGKVDKVDRMKKRLVAAGIKVASYSILFRDCRDDDEKIAKMHDLLRKFGLRGPASLENCQKLREKTSNKMNYEEREGFNTDPSHYVLSNFIKKDTDSIDRDSKTNLVPKVSTLQPRVILYDLLRNHQMLERYRYLKLPIRLDENGDFGSQLNTDRDLTTKRDLERENLEVLQRKEKTKIRNQSYEDSTRRRHHMAGKEKELGKLDVPPSEEKTKPKNLSNEDSRRHEPLVGKELFLENFDMFNSAEKIKPKILNVEDASKRHEQQPGRDQESEKFDVLQSREKIKPKRLENEDSSKRREQMTSVKHQKPSSWVKSKTESRHSRKYKKESEKPHKEKGLGEGRKTLEKKKLEEMKGYLRTAGIRVLSYEKLFLGCRTLDQKIDRMKGLLEEKGIKAGKGAKPSSGEVKKAPRGRPPSSMTKTITPPTTRTSSASHHKDKRHAQDDKPREKDGQGQGPIEDLQAATLREEHAAKMLLLRRELDIKEEEHEIRMRILRAVLQGFTKNGHPSNAADLKLEEGRPTIKKCKELRIELELKKEMDELIGDTQHIRTAIPTESPGGERRNRRKRSTSREDTPSPVKKQKSEMEQRLSRLRCFLDSDTDSE</sequence>
<evidence type="ECO:0000313" key="2">
    <source>
        <dbReference type="EMBL" id="CAD7250559.1"/>
    </source>
</evidence>
<evidence type="ECO:0000256" key="1">
    <source>
        <dbReference type="SAM" id="MobiDB-lite"/>
    </source>
</evidence>
<dbReference type="EMBL" id="CAJPEV010002926">
    <property type="protein sequence ID" value="CAG0898449.1"/>
    <property type="molecule type" value="Genomic_DNA"/>
</dbReference>
<feature type="compositionally biased region" description="Basic and acidic residues" evidence="1">
    <location>
        <begin position="442"/>
        <end position="484"/>
    </location>
</feature>
<feature type="region of interest" description="Disordered" evidence="1">
    <location>
        <begin position="727"/>
        <end position="787"/>
    </location>
</feature>
<protein>
    <submittedName>
        <fullName evidence="2">Uncharacterized protein</fullName>
    </submittedName>
</protein>
<dbReference type="Proteomes" id="UP000677054">
    <property type="component" value="Unassembled WGS sequence"/>
</dbReference>
<reference evidence="2" key="1">
    <citation type="submission" date="2020-11" db="EMBL/GenBank/DDBJ databases">
        <authorList>
            <person name="Tran Van P."/>
        </authorList>
    </citation>
    <scope>NUCLEOTIDE SEQUENCE</scope>
</reference>
<feature type="region of interest" description="Disordered" evidence="1">
    <location>
        <begin position="442"/>
        <end position="533"/>
    </location>
</feature>
<dbReference type="GO" id="GO:0005634">
    <property type="term" value="C:nucleus"/>
    <property type="evidence" value="ECO:0007669"/>
    <property type="project" value="TreeGrafter"/>
</dbReference>
<dbReference type="PANTHER" id="PTHR15410">
    <property type="entry name" value="HIRA-INTERACTING PROTEIN 3"/>
    <property type="match status" value="1"/>
</dbReference>
<accession>A0A7R9AAH3</accession>
<dbReference type="OrthoDB" id="552755at2759"/>
<feature type="region of interest" description="Disordered" evidence="1">
    <location>
        <begin position="357"/>
        <end position="409"/>
    </location>
</feature>
<feature type="compositionally biased region" description="Low complexity" evidence="1">
    <location>
        <begin position="598"/>
        <end position="616"/>
    </location>
</feature>
<dbReference type="AlphaFoldDB" id="A0A7R9AAH3"/>
<feature type="region of interest" description="Disordered" evidence="1">
    <location>
        <begin position="576"/>
        <end position="639"/>
    </location>
</feature>
<dbReference type="PANTHER" id="PTHR15410:SF2">
    <property type="entry name" value="HIRA-INTERACTING PROTEIN 3"/>
    <property type="match status" value="1"/>
</dbReference>
<feature type="compositionally biased region" description="Basic and acidic residues" evidence="1">
    <location>
        <begin position="624"/>
        <end position="635"/>
    </location>
</feature>
<name>A0A7R9AAH3_9CRUS</name>
<feature type="compositionally biased region" description="Basic and acidic residues" evidence="1">
    <location>
        <begin position="379"/>
        <end position="409"/>
    </location>
</feature>
<feature type="compositionally biased region" description="Basic and acidic residues" evidence="1">
    <location>
        <begin position="511"/>
        <end position="533"/>
    </location>
</feature>
<gene>
    <name evidence="2" type="ORF">DSTB1V02_LOCUS10332</name>
</gene>
<dbReference type="InterPro" id="IPR037647">
    <property type="entry name" value="HIRIP3"/>
</dbReference>